<evidence type="ECO:0000313" key="2">
    <source>
        <dbReference type="Proteomes" id="UP000477083"/>
    </source>
</evidence>
<name>A0A6L8VDD7_9RHOB</name>
<proteinExistence type="predicted"/>
<dbReference type="AlphaFoldDB" id="A0A6L8VDD7"/>
<accession>A0A6L8VDD7</accession>
<reference evidence="1 2" key="1">
    <citation type="submission" date="2020-01" db="EMBL/GenBank/DDBJ databases">
        <title>Frigidibacter albus SP32T (=CGMCC 1.13995T).</title>
        <authorList>
            <person name="Liao X."/>
        </authorList>
    </citation>
    <scope>NUCLEOTIDE SEQUENCE [LARGE SCALE GENOMIC DNA]</scope>
    <source>
        <strain evidence="1 2">SP32</strain>
    </source>
</reference>
<comment type="caution">
    <text evidence="1">The sequence shown here is derived from an EMBL/GenBank/DDBJ whole genome shotgun (WGS) entry which is preliminary data.</text>
</comment>
<dbReference type="PROSITE" id="PS51257">
    <property type="entry name" value="PROKAR_LIPOPROTEIN"/>
    <property type="match status" value="1"/>
</dbReference>
<evidence type="ECO:0000313" key="1">
    <source>
        <dbReference type="EMBL" id="MZQ88273.1"/>
    </source>
</evidence>
<gene>
    <name evidence="1" type="ORF">GS660_04060</name>
</gene>
<dbReference type="EMBL" id="WWNR01000002">
    <property type="protein sequence ID" value="MZQ88273.1"/>
    <property type="molecule type" value="Genomic_DNA"/>
</dbReference>
<organism evidence="1 2">
    <name type="scientific">Frigidibacter albus</name>
    <dbReference type="NCBI Taxonomy" id="1465486"/>
    <lineage>
        <taxon>Bacteria</taxon>
        <taxon>Pseudomonadati</taxon>
        <taxon>Pseudomonadota</taxon>
        <taxon>Alphaproteobacteria</taxon>
        <taxon>Rhodobacterales</taxon>
        <taxon>Paracoccaceae</taxon>
        <taxon>Frigidibacter</taxon>
    </lineage>
</organism>
<dbReference type="Proteomes" id="UP000477083">
    <property type="component" value="Unassembled WGS sequence"/>
</dbReference>
<dbReference type="RefSeq" id="WP_161343674.1">
    <property type="nucleotide sequence ID" value="NZ_BMGW01000002.1"/>
</dbReference>
<evidence type="ECO:0008006" key="3">
    <source>
        <dbReference type="Google" id="ProtNLM"/>
    </source>
</evidence>
<keyword evidence="2" id="KW-1185">Reference proteome</keyword>
<protein>
    <recommendedName>
        <fullName evidence="3">YMGG-like Gly-zipper domain-containing protein</fullName>
    </recommendedName>
</protein>
<sequence>MQSTRIRLTGAVLAIGLLASCGENDFERAAVGASIGGVGSALTGGSAVKGAVIGGAAGALCDDVNLC</sequence>